<keyword evidence="1" id="KW-0472">Membrane</keyword>
<evidence type="ECO:0008006" key="4">
    <source>
        <dbReference type="Google" id="ProtNLM"/>
    </source>
</evidence>
<evidence type="ECO:0000256" key="1">
    <source>
        <dbReference type="SAM" id="Phobius"/>
    </source>
</evidence>
<organism evidence="2 3">
    <name type="scientific">Paracoccus onubensis</name>
    <dbReference type="NCBI Taxonomy" id="1675788"/>
    <lineage>
        <taxon>Bacteria</taxon>
        <taxon>Pseudomonadati</taxon>
        <taxon>Pseudomonadota</taxon>
        <taxon>Alphaproteobacteria</taxon>
        <taxon>Rhodobacterales</taxon>
        <taxon>Paracoccaceae</taxon>
        <taxon>Paracoccus</taxon>
    </lineage>
</organism>
<evidence type="ECO:0000313" key="3">
    <source>
        <dbReference type="Proteomes" id="UP000284202"/>
    </source>
</evidence>
<keyword evidence="1" id="KW-1133">Transmembrane helix</keyword>
<evidence type="ECO:0000313" key="2">
    <source>
        <dbReference type="EMBL" id="RJE83204.1"/>
    </source>
</evidence>
<accession>A0A418SQF7</accession>
<sequence length="77" mass="8357">MAGTGIVERHNGPNHSILGTLAIPFVAFGRFMVLLAESNSKMRAMTRLNELSDSALAARGLTRDAEMRRIMGIDANL</sequence>
<keyword evidence="1" id="KW-0812">Transmembrane</keyword>
<dbReference type="RefSeq" id="WP_119751067.1">
    <property type="nucleotide sequence ID" value="NZ_QZCG01000012.1"/>
</dbReference>
<keyword evidence="3" id="KW-1185">Reference proteome</keyword>
<gene>
    <name evidence="2" type="ORF">D3P04_17295</name>
</gene>
<dbReference type="OrthoDB" id="7867799at2"/>
<protein>
    <recommendedName>
        <fullName evidence="4">DUF1127 domain-containing protein</fullName>
    </recommendedName>
</protein>
<feature type="transmembrane region" description="Helical" evidence="1">
    <location>
        <begin position="17"/>
        <end position="36"/>
    </location>
</feature>
<reference evidence="3" key="1">
    <citation type="submission" date="2018-09" db="EMBL/GenBank/DDBJ databases">
        <title>Acidovorax cavernicola nov. sp. isolated from Gruta de las Maravillas (Aracena, Spain).</title>
        <authorList>
            <person name="Jurado V."/>
            <person name="Gutierrez-Patricio S."/>
            <person name="Gonzalez-Pimentel J.L."/>
            <person name="Miller A.Z."/>
            <person name="Laiz L."/>
            <person name="Saiz-Jimenez C."/>
        </authorList>
    </citation>
    <scope>NUCLEOTIDE SEQUENCE [LARGE SCALE GENOMIC DNA]</scope>
    <source>
        <strain evidence="3">1011MAR3C25</strain>
    </source>
</reference>
<comment type="caution">
    <text evidence="2">The sequence shown here is derived from an EMBL/GenBank/DDBJ whole genome shotgun (WGS) entry which is preliminary data.</text>
</comment>
<name>A0A418SQF7_9RHOB</name>
<dbReference type="Proteomes" id="UP000284202">
    <property type="component" value="Unassembled WGS sequence"/>
</dbReference>
<dbReference type="AlphaFoldDB" id="A0A418SQF7"/>
<proteinExistence type="predicted"/>
<dbReference type="EMBL" id="QZCG01000012">
    <property type="protein sequence ID" value="RJE83204.1"/>
    <property type="molecule type" value="Genomic_DNA"/>
</dbReference>